<evidence type="ECO:0000256" key="5">
    <source>
        <dbReference type="ARBA" id="ARBA00023136"/>
    </source>
</evidence>
<keyword evidence="2 7" id="KW-0812">Transmembrane</keyword>
<evidence type="ECO:0000256" key="1">
    <source>
        <dbReference type="ARBA" id="ARBA00004479"/>
    </source>
</evidence>
<feature type="domain" description="L-type lectin-like" evidence="9">
    <location>
        <begin position="40"/>
        <end position="274"/>
    </location>
</feature>
<evidence type="ECO:0000256" key="3">
    <source>
        <dbReference type="ARBA" id="ARBA00022729"/>
    </source>
</evidence>
<proteinExistence type="predicted"/>
<gene>
    <name evidence="10" type="ORF">FOA43_000556</name>
</gene>
<protein>
    <recommendedName>
        <fullName evidence="9">L-type lectin-like domain-containing protein</fullName>
    </recommendedName>
</protein>
<organism evidence="10 11">
    <name type="scientific">Eeniella nana</name>
    <name type="common">Yeast</name>
    <name type="synonym">Brettanomyces nanus</name>
    <dbReference type="NCBI Taxonomy" id="13502"/>
    <lineage>
        <taxon>Eukaryota</taxon>
        <taxon>Fungi</taxon>
        <taxon>Dikarya</taxon>
        <taxon>Ascomycota</taxon>
        <taxon>Saccharomycotina</taxon>
        <taxon>Pichiomycetes</taxon>
        <taxon>Pichiales</taxon>
        <taxon>Pichiaceae</taxon>
        <taxon>Brettanomyces</taxon>
    </lineage>
</organism>
<dbReference type="Gene3D" id="2.60.120.200">
    <property type="match status" value="1"/>
</dbReference>
<sequence length="501" mass="56253">MIPLFNRLWLLVVASVAVLLVAQVSAHGDSQQQHPIEDQYEDSIVDPLSLPELVKVQKIDELQNNWLVQDSAEFFEGRILLTPKPVISSSHEHETSMGSMWSLPSKKKAGLDEVEIQLTLRSIGSFGKTGAGFSFFMVNDDDKAFAAFNKNSFGGPSKFSGLQVSLDSNHPQFGPVLRVYLNDGSKDIQLDHDYLGAYRYEYQVSNVPLTLKIGYARNWLKITCDNKMLFETNKVSLDSVIQSPYLRLGLTASSPKDVKRYEQFELLRLKSYNQVSTELRLDTKGTLMAKHAERSSIEPTNKFRNKVEAMREKLNQATADSSGDSSSLLGDILAKISSIEGTLLQQQTSPEGSEAASSVQTNLQKQIFLLSKTMERLTDNINNVLRKNEEFYKHSEILERKYDNLQALLERQAELLVNAETSSKTIGKAFTQKIDSLVLTLGGIHTEYLSGLNAQNPQFEAKLNALASFIKIIFLPLVCLCFIIVFLMYKLRNDIKHAKVL</sequence>
<evidence type="ECO:0000256" key="7">
    <source>
        <dbReference type="SAM" id="Phobius"/>
    </source>
</evidence>
<dbReference type="InterPro" id="IPR005052">
    <property type="entry name" value="Lectin_leg"/>
</dbReference>
<dbReference type="OrthoDB" id="10265193at2759"/>
<dbReference type="PANTHER" id="PTHR12223:SF28">
    <property type="entry name" value="LECTIN, MANNOSE BINDING 1 LIKE"/>
    <property type="match status" value="1"/>
</dbReference>
<dbReference type="KEGG" id="bnn:FOA43_000556"/>
<dbReference type="GO" id="GO:0030134">
    <property type="term" value="C:COPII-coated ER to Golgi transport vesicle"/>
    <property type="evidence" value="ECO:0007669"/>
    <property type="project" value="TreeGrafter"/>
</dbReference>
<feature type="signal peptide" evidence="8">
    <location>
        <begin position="1"/>
        <end position="26"/>
    </location>
</feature>
<dbReference type="PROSITE" id="PS51328">
    <property type="entry name" value="L_LECTIN_LIKE"/>
    <property type="match status" value="1"/>
</dbReference>
<evidence type="ECO:0000256" key="2">
    <source>
        <dbReference type="ARBA" id="ARBA00022692"/>
    </source>
</evidence>
<dbReference type="GeneID" id="62193957"/>
<evidence type="ECO:0000256" key="6">
    <source>
        <dbReference type="SAM" id="Coils"/>
    </source>
</evidence>
<comment type="subcellular location">
    <subcellularLocation>
        <location evidence="1">Membrane</location>
        <topology evidence="1">Single-pass type I membrane protein</topology>
    </subcellularLocation>
</comment>
<keyword evidence="3 8" id="KW-0732">Signal</keyword>
<dbReference type="SUPFAM" id="SSF49899">
    <property type="entry name" value="Concanavalin A-like lectins/glucanases"/>
    <property type="match status" value="1"/>
</dbReference>
<dbReference type="GO" id="GO:0005537">
    <property type="term" value="F:D-mannose binding"/>
    <property type="evidence" value="ECO:0007669"/>
    <property type="project" value="TreeGrafter"/>
</dbReference>
<dbReference type="GO" id="GO:0000139">
    <property type="term" value="C:Golgi membrane"/>
    <property type="evidence" value="ECO:0007669"/>
    <property type="project" value="TreeGrafter"/>
</dbReference>
<dbReference type="GO" id="GO:0005793">
    <property type="term" value="C:endoplasmic reticulum-Golgi intermediate compartment"/>
    <property type="evidence" value="ECO:0007669"/>
    <property type="project" value="TreeGrafter"/>
</dbReference>
<feature type="chain" id="PRO_5034396345" description="L-type lectin-like domain-containing protein" evidence="8">
    <location>
        <begin position="27"/>
        <end position="501"/>
    </location>
</feature>
<keyword evidence="6" id="KW-0175">Coiled coil</keyword>
<keyword evidence="11" id="KW-1185">Reference proteome</keyword>
<dbReference type="InterPro" id="IPR013320">
    <property type="entry name" value="ConA-like_dom_sf"/>
</dbReference>
<feature type="coiled-coil region" evidence="6">
    <location>
        <begin position="395"/>
        <end position="422"/>
    </location>
</feature>
<evidence type="ECO:0000313" key="10">
    <source>
        <dbReference type="EMBL" id="QPG73248.1"/>
    </source>
</evidence>
<dbReference type="PANTHER" id="PTHR12223">
    <property type="entry name" value="VESICULAR MANNOSE-BINDING LECTIN"/>
    <property type="match status" value="1"/>
</dbReference>
<dbReference type="Proteomes" id="UP000662931">
    <property type="component" value="Chromosome 1"/>
</dbReference>
<dbReference type="InterPro" id="IPR051136">
    <property type="entry name" value="Intracellular_Lectin-GPT"/>
</dbReference>
<dbReference type="GO" id="GO:0006888">
    <property type="term" value="P:endoplasmic reticulum to Golgi vesicle-mediated transport"/>
    <property type="evidence" value="ECO:0007669"/>
    <property type="project" value="TreeGrafter"/>
</dbReference>
<reference evidence="10" key="1">
    <citation type="submission" date="2020-10" db="EMBL/GenBank/DDBJ databases">
        <authorList>
            <person name="Roach M.J.R."/>
        </authorList>
    </citation>
    <scope>NUCLEOTIDE SEQUENCE</scope>
    <source>
        <strain evidence="10">CBS 1945</strain>
    </source>
</reference>
<evidence type="ECO:0000313" key="11">
    <source>
        <dbReference type="Proteomes" id="UP000662931"/>
    </source>
</evidence>
<feature type="transmembrane region" description="Helical" evidence="7">
    <location>
        <begin position="465"/>
        <end position="489"/>
    </location>
</feature>
<evidence type="ECO:0000256" key="4">
    <source>
        <dbReference type="ARBA" id="ARBA00022989"/>
    </source>
</evidence>
<keyword evidence="5 7" id="KW-0472">Membrane</keyword>
<dbReference type="GO" id="GO:0005789">
    <property type="term" value="C:endoplasmic reticulum membrane"/>
    <property type="evidence" value="ECO:0007669"/>
    <property type="project" value="TreeGrafter"/>
</dbReference>
<evidence type="ECO:0000256" key="8">
    <source>
        <dbReference type="SAM" id="SignalP"/>
    </source>
</evidence>
<evidence type="ECO:0000259" key="9">
    <source>
        <dbReference type="PROSITE" id="PS51328"/>
    </source>
</evidence>
<accession>A0A875RXB0</accession>
<dbReference type="AlphaFoldDB" id="A0A875RXB0"/>
<keyword evidence="4 7" id="KW-1133">Transmembrane helix</keyword>
<dbReference type="RefSeq" id="XP_038776813.1">
    <property type="nucleotide sequence ID" value="XM_038920885.1"/>
</dbReference>
<dbReference type="EMBL" id="CP064812">
    <property type="protein sequence ID" value="QPG73248.1"/>
    <property type="molecule type" value="Genomic_DNA"/>
</dbReference>
<name>A0A875RXB0_EENNA</name>
<dbReference type="Pfam" id="PF03388">
    <property type="entry name" value="Lectin_leg-like"/>
    <property type="match status" value="1"/>
</dbReference>